<keyword evidence="6 12" id="KW-1003">Cell membrane</keyword>
<evidence type="ECO:0000313" key="13">
    <source>
        <dbReference type="EMBL" id="EXJ16591.1"/>
    </source>
</evidence>
<dbReference type="OrthoDB" id="9815607at2"/>
<evidence type="ECO:0000256" key="12">
    <source>
        <dbReference type="RuleBase" id="RU363101"/>
    </source>
</evidence>
<keyword evidence="10 12" id="KW-1133">Transmembrane helix</keyword>
<keyword evidence="7 12" id="KW-0997">Cell inner membrane</keyword>
<comment type="function">
    <text evidence="1 12">Required for the export of heme to the periplasm for the biogenesis of c-type cytochromes.</text>
</comment>
<dbReference type="GO" id="GO:0017004">
    <property type="term" value="P:cytochrome complex assembly"/>
    <property type="evidence" value="ECO:0007669"/>
    <property type="project" value="UniProtKB-KW"/>
</dbReference>
<dbReference type="STRING" id="1249627.D779_4144"/>
<evidence type="ECO:0000256" key="5">
    <source>
        <dbReference type="ARBA" id="ARBA00022448"/>
    </source>
</evidence>
<evidence type="ECO:0000256" key="11">
    <source>
        <dbReference type="ARBA" id="ARBA00023136"/>
    </source>
</evidence>
<keyword evidence="14" id="KW-1185">Reference proteome</keyword>
<dbReference type="NCBIfam" id="TIGR03141">
    <property type="entry name" value="cytochro_ccmD"/>
    <property type="match status" value="1"/>
</dbReference>
<evidence type="ECO:0000256" key="4">
    <source>
        <dbReference type="ARBA" id="ARBA00016461"/>
    </source>
</evidence>
<evidence type="ECO:0000256" key="1">
    <source>
        <dbReference type="ARBA" id="ARBA00002442"/>
    </source>
</evidence>
<gene>
    <name evidence="13" type="ORF">D779_4144</name>
</gene>
<dbReference type="RefSeq" id="WP_043749301.1">
    <property type="nucleotide sequence ID" value="NZ_AONC01000009.1"/>
</dbReference>
<dbReference type="EMBL" id="AONC01000009">
    <property type="protein sequence ID" value="EXJ16591.1"/>
    <property type="molecule type" value="Genomic_DNA"/>
</dbReference>
<evidence type="ECO:0000256" key="2">
    <source>
        <dbReference type="ARBA" id="ARBA00004377"/>
    </source>
</evidence>
<evidence type="ECO:0000256" key="10">
    <source>
        <dbReference type="ARBA" id="ARBA00022989"/>
    </source>
</evidence>
<comment type="subcellular location">
    <subcellularLocation>
        <location evidence="2 12">Cell inner membrane</location>
        <topology evidence="2 12">Single-pass membrane protein</topology>
    </subcellularLocation>
</comment>
<evidence type="ECO:0000256" key="6">
    <source>
        <dbReference type="ARBA" id="ARBA00022475"/>
    </source>
</evidence>
<name>W9VHV7_9GAMM</name>
<keyword evidence="11 12" id="KW-0472">Membrane</keyword>
<protein>
    <recommendedName>
        <fullName evidence="4 12">Heme exporter protein D</fullName>
    </recommendedName>
</protein>
<evidence type="ECO:0000256" key="3">
    <source>
        <dbReference type="ARBA" id="ARBA00008741"/>
    </source>
</evidence>
<sequence length="56" mass="6416">MSEFFSQGGFAFFVWGAYGMVALLLVAEILQLRAEWRTIWSRLGRLTRMRDSGGTE</sequence>
<dbReference type="InterPro" id="IPR007078">
    <property type="entry name" value="Haem_export_protD_CcmD"/>
</dbReference>
<dbReference type="GO" id="GO:0005886">
    <property type="term" value="C:plasma membrane"/>
    <property type="evidence" value="ECO:0007669"/>
    <property type="project" value="UniProtKB-SubCell"/>
</dbReference>
<organism evidence="13 14">
    <name type="scientific">Imhoffiella purpurea</name>
    <dbReference type="NCBI Taxonomy" id="1249627"/>
    <lineage>
        <taxon>Bacteria</taxon>
        <taxon>Pseudomonadati</taxon>
        <taxon>Pseudomonadota</taxon>
        <taxon>Gammaproteobacteria</taxon>
        <taxon>Chromatiales</taxon>
        <taxon>Chromatiaceae</taxon>
        <taxon>Imhoffiella</taxon>
    </lineage>
</organism>
<evidence type="ECO:0000313" key="14">
    <source>
        <dbReference type="Proteomes" id="UP000019460"/>
    </source>
</evidence>
<reference evidence="13 14" key="1">
    <citation type="submission" date="2012-11" db="EMBL/GenBank/DDBJ databases">
        <title>Genome assembly of Thiorhodococcus sp. AK35.</title>
        <authorList>
            <person name="Nupur N."/>
            <person name="Khatri I."/>
            <person name="Subramanian S."/>
            <person name="Pinnaka A."/>
        </authorList>
    </citation>
    <scope>NUCLEOTIDE SEQUENCE [LARGE SCALE GENOMIC DNA]</scope>
    <source>
        <strain evidence="13 14">AK35</strain>
    </source>
</reference>
<evidence type="ECO:0000256" key="7">
    <source>
        <dbReference type="ARBA" id="ARBA00022519"/>
    </source>
</evidence>
<proteinExistence type="inferred from homology"/>
<dbReference type="Pfam" id="PF04995">
    <property type="entry name" value="CcmD"/>
    <property type="match status" value="1"/>
</dbReference>
<evidence type="ECO:0000256" key="9">
    <source>
        <dbReference type="ARBA" id="ARBA00022748"/>
    </source>
</evidence>
<dbReference type="Proteomes" id="UP000019460">
    <property type="component" value="Unassembled WGS sequence"/>
</dbReference>
<evidence type="ECO:0000256" key="8">
    <source>
        <dbReference type="ARBA" id="ARBA00022692"/>
    </source>
</evidence>
<comment type="caution">
    <text evidence="13">The sequence shown here is derived from an EMBL/GenBank/DDBJ whole genome shotgun (WGS) entry which is preliminary data.</text>
</comment>
<dbReference type="eggNOG" id="COG3114">
    <property type="taxonomic scope" value="Bacteria"/>
</dbReference>
<keyword evidence="8 12" id="KW-0812">Transmembrane</keyword>
<comment type="similarity">
    <text evidence="3 12">Belongs to the CcmD/CycX/HelD family.</text>
</comment>
<keyword evidence="5 12" id="KW-0813">Transport</keyword>
<feature type="transmembrane region" description="Helical" evidence="12">
    <location>
        <begin position="12"/>
        <end position="32"/>
    </location>
</feature>
<keyword evidence="9 12" id="KW-0201">Cytochrome c-type biogenesis</keyword>
<dbReference type="GO" id="GO:0015886">
    <property type="term" value="P:heme transport"/>
    <property type="evidence" value="ECO:0007669"/>
    <property type="project" value="InterPro"/>
</dbReference>
<accession>W9VHV7</accession>
<dbReference type="AlphaFoldDB" id="W9VHV7"/>